<dbReference type="GO" id="GO:0016740">
    <property type="term" value="F:transferase activity"/>
    <property type="evidence" value="ECO:0007669"/>
    <property type="project" value="UniProtKB-KW"/>
</dbReference>
<evidence type="ECO:0000256" key="1">
    <source>
        <dbReference type="ARBA" id="ARBA00010837"/>
    </source>
</evidence>
<evidence type="ECO:0000256" key="2">
    <source>
        <dbReference type="ARBA" id="ARBA00022729"/>
    </source>
</evidence>
<keyword evidence="3" id="KW-0808">Transferase</keyword>
<evidence type="ECO:0000313" key="3">
    <source>
        <dbReference type="EMBL" id="TXD88397.1"/>
    </source>
</evidence>
<dbReference type="Gene3D" id="2.60.40.1180">
    <property type="entry name" value="Golgi alpha-mannosidase II"/>
    <property type="match status" value="1"/>
</dbReference>
<dbReference type="CDD" id="cd14745">
    <property type="entry name" value="GH66"/>
    <property type="match status" value="1"/>
</dbReference>
<dbReference type="PROSITE" id="PS51257">
    <property type="entry name" value="PROKAR_LIPOPROTEIN"/>
    <property type="match status" value="1"/>
</dbReference>
<keyword evidence="4" id="KW-1185">Reference proteome</keyword>
<dbReference type="InterPro" id="IPR013780">
    <property type="entry name" value="Glyco_hydro_b"/>
</dbReference>
<dbReference type="InterPro" id="IPR025092">
    <property type="entry name" value="Glyco_hydro_66"/>
</dbReference>
<dbReference type="Gene3D" id="3.20.20.80">
    <property type="entry name" value="Glycosidases"/>
    <property type="match status" value="1"/>
</dbReference>
<dbReference type="InterPro" id="IPR013783">
    <property type="entry name" value="Ig-like_fold"/>
</dbReference>
<reference evidence="3 4" key="1">
    <citation type="submission" date="2019-08" db="EMBL/GenBank/DDBJ databases">
        <title>Genomes of Subsaximicrobium wynnwilliamsii strains.</title>
        <authorList>
            <person name="Bowman J.P."/>
        </authorList>
    </citation>
    <scope>NUCLEOTIDE SEQUENCE [LARGE SCALE GENOMIC DNA]</scope>
    <source>
        <strain evidence="3 4">2-80-2</strain>
    </source>
</reference>
<organism evidence="3 4">
    <name type="scientific">Subsaximicrobium wynnwilliamsii</name>
    <dbReference type="NCBI Taxonomy" id="291179"/>
    <lineage>
        <taxon>Bacteria</taxon>
        <taxon>Pseudomonadati</taxon>
        <taxon>Bacteroidota</taxon>
        <taxon>Flavobacteriia</taxon>
        <taxon>Flavobacteriales</taxon>
        <taxon>Flavobacteriaceae</taxon>
        <taxon>Subsaximicrobium</taxon>
    </lineage>
</organism>
<dbReference type="EMBL" id="VORO01000014">
    <property type="protein sequence ID" value="TXD88397.1"/>
    <property type="molecule type" value="Genomic_DNA"/>
</dbReference>
<comment type="similarity">
    <text evidence="1">Belongs to the glycosyl hydrolase 66 family.</text>
</comment>
<dbReference type="Pfam" id="PF13199">
    <property type="entry name" value="Glyco_hydro_66"/>
    <property type="match status" value="1"/>
</dbReference>
<keyword evidence="2" id="KW-0732">Signal</keyword>
<sequence>MKNFQLKYVQTVKAIFVLLLLVSCDSDDDAINSNLEIQSPSLSYNEVLNLSKDKAKYNAGQEVNFRVNAVHPNTTIRYKHLGETILESPLTSTSWSWTPPMDDFKGYMVELVKNTNGDETVLGTVGVDVSTDWTKFPRYGFLSNFGNISEAERNAVLENLKNFHINGLQFYDWHYKHHIPLPVDTNGNAENSWLDLFNREVTYETVDGYINKGHELNMASMFYNLMFGAWKPEEGDGFSNQWLLYNDQLHNNINAHDLGDFGDILVTNPANQDWQNYIFSKTEHVYQNLDFDGWHLDQLGNRGNVYEYGGYQVNMPNAYQDFMMAVTEAFPNKNHVLNAVEQYGQDKILSTPVNFAYSEVWDRVQYADLVEVIMENNQMSNNELNTVLAAYMNYESSEGSFNTPSVLLTDAVIFAFGGAHLELGEHMLSREYFPYNNLSMDAELKNRLMEYYDFMVAYENLLRDGGSYTLPNVSSSDLGVNNWPPVFGNASVVSRKVEDREVFQLLNFNGVSTLSWRDNAKIQTKPNASQDFEITIATNMTVSKVWFASPDYKGGASQELEFQSNQGQITIKVPYLEYWSMLVFEN</sequence>
<comment type="caution">
    <text evidence="3">The sequence shown here is derived from an EMBL/GenBank/DDBJ whole genome shotgun (WGS) entry which is preliminary data.</text>
</comment>
<gene>
    <name evidence="3" type="ORF">ESY86_12825</name>
</gene>
<protein>
    <submittedName>
        <fullName evidence="3">Cycloisomaltooligosaccharide glucanotransferase</fullName>
    </submittedName>
</protein>
<dbReference type="OrthoDB" id="9778932at2"/>
<proteinExistence type="inferred from homology"/>
<accession>A0A5C6ZEY4</accession>
<dbReference type="AlphaFoldDB" id="A0A5C6ZEY4"/>
<evidence type="ECO:0000313" key="4">
    <source>
        <dbReference type="Proteomes" id="UP000321578"/>
    </source>
</evidence>
<name>A0A5C6ZEY4_9FLAO</name>
<dbReference type="Gene3D" id="2.60.40.10">
    <property type="entry name" value="Immunoglobulins"/>
    <property type="match status" value="1"/>
</dbReference>
<dbReference type="RefSeq" id="WP_147086989.1">
    <property type="nucleotide sequence ID" value="NZ_VORM01000014.1"/>
</dbReference>
<dbReference type="Proteomes" id="UP000321578">
    <property type="component" value="Unassembled WGS sequence"/>
</dbReference>